<dbReference type="Proteomes" id="UP000240328">
    <property type="component" value="Segment"/>
</dbReference>
<dbReference type="OrthoDB" id="14986at10239"/>
<keyword evidence="2" id="KW-1185">Reference proteome</keyword>
<gene>
    <name evidence="1" type="ORF">NV1_p43</name>
</gene>
<evidence type="ECO:0000313" key="2">
    <source>
        <dbReference type="Proteomes" id="UP000240328"/>
    </source>
</evidence>
<reference evidence="1 2" key="1">
    <citation type="submission" date="2018-01" db="EMBL/GenBank/DDBJ databases">
        <title>Genome of Pseudomonas phage NV1, a LUZ24-like virus of Pseudomonas tolaasii.</title>
        <authorList>
            <person name="Storey N.H."/>
        </authorList>
    </citation>
    <scope>NUCLEOTIDE SEQUENCE [LARGE SCALE GENOMIC DNA]</scope>
</reference>
<name>A0A2L0HPP9_9CAUD</name>
<evidence type="ECO:0000313" key="1">
    <source>
        <dbReference type="EMBL" id="AUX83672.1"/>
    </source>
</evidence>
<proteinExistence type="predicted"/>
<protein>
    <submittedName>
        <fullName evidence="1">Uncharacterized protein</fullName>
    </submittedName>
</protein>
<dbReference type="EMBL" id="MG845684">
    <property type="protein sequence ID" value="AUX83672.1"/>
    <property type="molecule type" value="Genomic_DNA"/>
</dbReference>
<organism evidence="1 2">
    <name type="scientific">Pseudomonas phage NV1</name>
    <dbReference type="NCBI Taxonomy" id="2079543"/>
    <lineage>
        <taxon>Viruses</taxon>
        <taxon>Duplodnaviria</taxon>
        <taxon>Heunggongvirae</taxon>
        <taxon>Uroviricota</taxon>
        <taxon>Caudoviricetes</taxon>
        <taxon>Vicosavirus</taxon>
        <taxon>Vicosavirus NV1</taxon>
    </lineage>
</organism>
<sequence length="118" mass="13037">MANYTIGSDGEKVFVVQANKIGIQEDDGTIREVVGPKDFKNPQWAEVEGKPKLLTVGAKASDAKPGNWKPKFSEVDGSAEGVQKILVEKLKEVPLIKYDATHEQLVDHINLLLNLLRK</sequence>
<accession>A0A2L0HPP9</accession>